<protein>
    <submittedName>
        <fullName evidence="1">Uncharacterized protein</fullName>
    </submittedName>
</protein>
<proteinExistence type="predicted"/>
<organism evidence="1">
    <name type="scientific">marine sediment metagenome</name>
    <dbReference type="NCBI Taxonomy" id="412755"/>
    <lineage>
        <taxon>unclassified sequences</taxon>
        <taxon>metagenomes</taxon>
        <taxon>ecological metagenomes</taxon>
    </lineage>
</organism>
<sequence length="137" mass="16329">MKKVLTLSKEQSRLLYSLLLVNQVSNRSDNRKRFRFLEVFEDFVFKFEDELLKFADKKSSEVKDELEKLSKETQEFIFKDREIFAYGKDLFEKSFDKGTKVRNPMGKTEESPLVGRNAKIYMELEDVFMDVKESKKD</sequence>
<name>A0A0F8VBK2_9ZZZZ</name>
<reference evidence="1" key="1">
    <citation type="journal article" date="2015" name="Nature">
        <title>Complex archaea that bridge the gap between prokaryotes and eukaryotes.</title>
        <authorList>
            <person name="Spang A."/>
            <person name="Saw J.H."/>
            <person name="Jorgensen S.L."/>
            <person name="Zaremba-Niedzwiedzka K."/>
            <person name="Martijn J."/>
            <person name="Lind A.E."/>
            <person name="van Eijk R."/>
            <person name="Schleper C."/>
            <person name="Guy L."/>
            <person name="Ettema T.J."/>
        </authorList>
    </citation>
    <scope>NUCLEOTIDE SEQUENCE</scope>
</reference>
<accession>A0A0F8VBK2</accession>
<dbReference type="EMBL" id="LAZR01070374">
    <property type="protein sequence ID" value="KKK41757.1"/>
    <property type="molecule type" value="Genomic_DNA"/>
</dbReference>
<gene>
    <name evidence="1" type="ORF">LCGC14_2543790</name>
</gene>
<dbReference type="AlphaFoldDB" id="A0A0F8VBK2"/>
<evidence type="ECO:0000313" key="1">
    <source>
        <dbReference type="EMBL" id="KKK41757.1"/>
    </source>
</evidence>
<comment type="caution">
    <text evidence="1">The sequence shown here is derived from an EMBL/GenBank/DDBJ whole genome shotgun (WGS) entry which is preliminary data.</text>
</comment>